<dbReference type="EMBL" id="GBRH01227019">
    <property type="protein sequence ID" value="JAD70876.1"/>
    <property type="molecule type" value="Transcribed_RNA"/>
</dbReference>
<proteinExistence type="predicted"/>
<protein>
    <submittedName>
        <fullName evidence="1">Uncharacterized protein</fullName>
    </submittedName>
</protein>
<reference evidence="1" key="1">
    <citation type="submission" date="2014-09" db="EMBL/GenBank/DDBJ databases">
        <authorList>
            <person name="Magalhaes I.L.F."/>
            <person name="Oliveira U."/>
            <person name="Santos F.R."/>
            <person name="Vidigal T.H.D.A."/>
            <person name="Brescovit A.D."/>
            <person name="Santos A.J."/>
        </authorList>
    </citation>
    <scope>NUCLEOTIDE SEQUENCE</scope>
    <source>
        <tissue evidence="1">Shoot tissue taken approximately 20 cm above the soil surface</tissue>
    </source>
</reference>
<accession>A0A0A9C5M0</accession>
<reference evidence="1" key="2">
    <citation type="journal article" date="2015" name="Data Brief">
        <title>Shoot transcriptome of the giant reed, Arundo donax.</title>
        <authorList>
            <person name="Barrero R.A."/>
            <person name="Guerrero F.D."/>
            <person name="Moolhuijzen P."/>
            <person name="Goolsby J.A."/>
            <person name="Tidwell J."/>
            <person name="Bellgard S.E."/>
            <person name="Bellgard M.I."/>
        </authorList>
    </citation>
    <scope>NUCLEOTIDE SEQUENCE</scope>
    <source>
        <tissue evidence="1">Shoot tissue taken approximately 20 cm above the soil surface</tissue>
    </source>
</reference>
<dbReference type="AlphaFoldDB" id="A0A0A9C5M0"/>
<organism evidence="1">
    <name type="scientific">Arundo donax</name>
    <name type="common">Giant reed</name>
    <name type="synonym">Donax arundinaceus</name>
    <dbReference type="NCBI Taxonomy" id="35708"/>
    <lineage>
        <taxon>Eukaryota</taxon>
        <taxon>Viridiplantae</taxon>
        <taxon>Streptophyta</taxon>
        <taxon>Embryophyta</taxon>
        <taxon>Tracheophyta</taxon>
        <taxon>Spermatophyta</taxon>
        <taxon>Magnoliopsida</taxon>
        <taxon>Liliopsida</taxon>
        <taxon>Poales</taxon>
        <taxon>Poaceae</taxon>
        <taxon>PACMAD clade</taxon>
        <taxon>Arundinoideae</taxon>
        <taxon>Arundineae</taxon>
        <taxon>Arundo</taxon>
    </lineage>
</organism>
<sequence length="21" mass="2497">MTESTLFNIYAVLHYKHQLTS</sequence>
<name>A0A0A9C5M0_ARUDO</name>
<evidence type="ECO:0000313" key="1">
    <source>
        <dbReference type="EMBL" id="JAD70876.1"/>
    </source>
</evidence>